<gene>
    <name evidence="1" type="ORF">EVAR_76611_1</name>
</gene>
<proteinExistence type="predicted"/>
<evidence type="ECO:0000313" key="1">
    <source>
        <dbReference type="EMBL" id="GBP09631.1"/>
    </source>
</evidence>
<name>A0A4C1T8L1_EUMVA</name>
<reference evidence="1 2" key="1">
    <citation type="journal article" date="2019" name="Commun. Biol.">
        <title>The bagworm genome reveals a unique fibroin gene that provides high tensile strength.</title>
        <authorList>
            <person name="Kono N."/>
            <person name="Nakamura H."/>
            <person name="Ohtoshi R."/>
            <person name="Tomita M."/>
            <person name="Numata K."/>
            <person name="Arakawa K."/>
        </authorList>
    </citation>
    <scope>NUCLEOTIDE SEQUENCE [LARGE SCALE GENOMIC DNA]</scope>
</reference>
<keyword evidence="2" id="KW-1185">Reference proteome</keyword>
<evidence type="ECO:0000313" key="2">
    <source>
        <dbReference type="Proteomes" id="UP000299102"/>
    </source>
</evidence>
<dbReference type="AlphaFoldDB" id="A0A4C1T8L1"/>
<dbReference type="Proteomes" id="UP000299102">
    <property type="component" value="Unassembled WGS sequence"/>
</dbReference>
<protein>
    <submittedName>
        <fullName evidence="1">Uncharacterized protein</fullName>
    </submittedName>
</protein>
<organism evidence="1 2">
    <name type="scientific">Eumeta variegata</name>
    <name type="common">Bagworm moth</name>
    <name type="synonym">Eumeta japonica</name>
    <dbReference type="NCBI Taxonomy" id="151549"/>
    <lineage>
        <taxon>Eukaryota</taxon>
        <taxon>Metazoa</taxon>
        <taxon>Ecdysozoa</taxon>
        <taxon>Arthropoda</taxon>
        <taxon>Hexapoda</taxon>
        <taxon>Insecta</taxon>
        <taxon>Pterygota</taxon>
        <taxon>Neoptera</taxon>
        <taxon>Endopterygota</taxon>
        <taxon>Lepidoptera</taxon>
        <taxon>Glossata</taxon>
        <taxon>Ditrysia</taxon>
        <taxon>Tineoidea</taxon>
        <taxon>Psychidae</taxon>
        <taxon>Oiketicinae</taxon>
        <taxon>Eumeta</taxon>
    </lineage>
</organism>
<comment type="caution">
    <text evidence="1">The sequence shown here is derived from an EMBL/GenBank/DDBJ whole genome shotgun (WGS) entry which is preliminary data.</text>
</comment>
<dbReference type="EMBL" id="BGZK01000036">
    <property type="protein sequence ID" value="GBP09631.1"/>
    <property type="molecule type" value="Genomic_DNA"/>
</dbReference>
<sequence length="192" mass="20791">MASAIAIAELQNEIEFCPALELRDNTWLSCKSDDRTQLCDTVTASRVSRLATSSWAARGFVRDRQLLQRGVSGARVDTAGAGDAAARAALGCRNTACRVYVRRCVCLYLNTIIMQAAHILYIYLVHTAGFLSKAVGSMCDNANASSAICTVNITGGDDGWAARARPARRPTARIFTVLPLLTATQHLFQPLR</sequence>
<accession>A0A4C1T8L1</accession>